<organism evidence="6 7">
    <name type="scientific">Panacagrimonas perspica</name>
    <dbReference type="NCBI Taxonomy" id="381431"/>
    <lineage>
        <taxon>Bacteria</taxon>
        <taxon>Pseudomonadati</taxon>
        <taxon>Pseudomonadota</taxon>
        <taxon>Gammaproteobacteria</taxon>
        <taxon>Nevskiales</taxon>
        <taxon>Nevskiaceae</taxon>
        <taxon>Panacagrimonas</taxon>
    </lineage>
</organism>
<dbReference type="InterPro" id="IPR009057">
    <property type="entry name" value="Homeodomain-like_sf"/>
</dbReference>
<evidence type="ECO:0000259" key="5">
    <source>
        <dbReference type="PROSITE" id="PS01124"/>
    </source>
</evidence>
<dbReference type="Gene3D" id="1.10.10.60">
    <property type="entry name" value="Homeodomain-like"/>
    <property type="match status" value="2"/>
</dbReference>
<dbReference type="PANTHER" id="PTHR46796">
    <property type="entry name" value="HTH-TYPE TRANSCRIPTIONAL ACTIVATOR RHAS-RELATED"/>
    <property type="match status" value="1"/>
</dbReference>
<dbReference type="EMBL" id="SOBT01000008">
    <property type="protein sequence ID" value="TDU31851.1"/>
    <property type="molecule type" value="Genomic_DNA"/>
</dbReference>
<dbReference type="Proteomes" id="UP000295341">
    <property type="component" value="Unassembled WGS sequence"/>
</dbReference>
<dbReference type="AlphaFoldDB" id="A0A4R7PE66"/>
<proteinExistence type="predicted"/>
<keyword evidence="3" id="KW-0804">Transcription</keyword>
<keyword evidence="7" id="KW-1185">Reference proteome</keyword>
<evidence type="ECO:0000313" key="6">
    <source>
        <dbReference type="EMBL" id="TDU31851.1"/>
    </source>
</evidence>
<protein>
    <submittedName>
        <fullName evidence="6">Helix-turn-helix protein</fullName>
    </submittedName>
</protein>
<feature type="region of interest" description="Disordered" evidence="4">
    <location>
        <begin position="1"/>
        <end position="28"/>
    </location>
</feature>
<dbReference type="InterPro" id="IPR020449">
    <property type="entry name" value="Tscrpt_reg_AraC-type_HTH"/>
</dbReference>
<feature type="domain" description="HTH araC/xylS-type" evidence="5">
    <location>
        <begin position="41"/>
        <end position="139"/>
    </location>
</feature>
<accession>A0A4R7PE66</accession>
<dbReference type="PANTHER" id="PTHR46796:SF6">
    <property type="entry name" value="ARAC SUBFAMILY"/>
    <property type="match status" value="1"/>
</dbReference>
<name>A0A4R7PE66_9GAMM</name>
<dbReference type="SMART" id="SM00342">
    <property type="entry name" value="HTH_ARAC"/>
    <property type="match status" value="1"/>
</dbReference>
<evidence type="ECO:0000256" key="4">
    <source>
        <dbReference type="SAM" id="MobiDB-lite"/>
    </source>
</evidence>
<dbReference type="Pfam" id="PF12833">
    <property type="entry name" value="HTH_18"/>
    <property type="match status" value="1"/>
</dbReference>
<gene>
    <name evidence="6" type="ORF">DFR24_1234</name>
</gene>
<dbReference type="RefSeq" id="WP_133880409.1">
    <property type="nucleotide sequence ID" value="NZ_MWIN01000012.1"/>
</dbReference>
<evidence type="ECO:0000256" key="2">
    <source>
        <dbReference type="ARBA" id="ARBA00023125"/>
    </source>
</evidence>
<keyword evidence="2" id="KW-0238">DNA-binding</keyword>
<dbReference type="InterPro" id="IPR050204">
    <property type="entry name" value="AraC_XylS_family_regulators"/>
</dbReference>
<evidence type="ECO:0000256" key="1">
    <source>
        <dbReference type="ARBA" id="ARBA00023015"/>
    </source>
</evidence>
<dbReference type="InterPro" id="IPR018060">
    <property type="entry name" value="HTH_AraC"/>
</dbReference>
<keyword evidence="1" id="KW-0805">Transcription regulation</keyword>
<evidence type="ECO:0000256" key="3">
    <source>
        <dbReference type="ARBA" id="ARBA00023163"/>
    </source>
</evidence>
<sequence length="144" mass="15937">MNLPLHGTACNEDGAATPLRHSKSGRLPRAVTGGLADSVLRGVLDHIDTHLHEGITVQNLAALAQLSAPHFSRAFSRSTGISPHRYLMRLRLQHATCLLRNTQRTASEIALLVGFSDQSHFIRCFVRHTGKTPRVYRREVEEPA</sequence>
<evidence type="ECO:0000313" key="7">
    <source>
        <dbReference type="Proteomes" id="UP000295341"/>
    </source>
</evidence>
<dbReference type="PROSITE" id="PS01124">
    <property type="entry name" value="HTH_ARAC_FAMILY_2"/>
    <property type="match status" value="1"/>
</dbReference>
<dbReference type="SUPFAM" id="SSF46689">
    <property type="entry name" value="Homeodomain-like"/>
    <property type="match status" value="2"/>
</dbReference>
<reference evidence="6 7" key="1">
    <citation type="submission" date="2019-03" db="EMBL/GenBank/DDBJ databases">
        <title>Genomic Encyclopedia of Type Strains, Phase IV (KMG-IV): sequencing the most valuable type-strain genomes for metagenomic binning, comparative biology and taxonomic classification.</title>
        <authorList>
            <person name="Goeker M."/>
        </authorList>
    </citation>
    <scope>NUCLEOTIDE SEQUENCE [LARGE SCALE GENOMIC DNA]</scope>
    <source>
        <strain evidence="6 7">DSM 26377</strain>
    </source>
</reference>
<dbReference type="GO" id="GO:0003700">
    <property type="term" value="F:DNA-binding transcription factor activity"/>
    <property type="evidence" value="ECO:0007669"/>
    <property type="project" value="InterPro"/>
</dbReference>
<dbReference type="OrthoDB" id="110167at2"/>
<comment type="caution">
    <text evidence="6">The sequence shown here is derived from an EMBL/GenBank/DDBJ whole genome shotgun (WGS) entry which is preliminary data.</text>
</comment>
<dbReference type="PRINTS" id="PR00032">
    <property type="entry name" value="HTHARAC"/>
</dbReference>
<dbReference type="GO" id="GO:0043565">
    <property type="term" value="F:sequence-specific DNA binding"/>
    <property type="evidence" value="ECO:0007669"/>
    <property type="project" value="InterPro"/>
</dbReference>